<dbReference type="SUPFAM" id="SSF53850">
    <property type="entry name" value="Periplasmic binding protein-like II"/>
    <property type="match status" value="1"/>
</dbReference>
<reference evidence="6" key="2">
    <citation type="submission" date="2020-09" db="EMBL/GenBank/DDBJ databases">
        <authorList>
            <person name="Sun Q."/>
            <person name="Kim S."/>
        </authorList>
    </citation>
    <scope>NUCLEOTIDE SEQUENCE</scope>
    <source>
        <strain evidence="6">KCTC 12988</strain>
    </source>
</reference>
<dbReference type="Gene3D" id="3.10.105.10">
    <property type="entry name" value="Dipeptide-binding Protein, Domain 3"/>
    <property type="match status" value="1"/>
</dbReference>
<dbReference type="PANTHER" id="PTHR30290">
    <property type="entry name" value="PERIPLASMIC BINDING COMPONENT OF ABC TRANSPORTER"/>
    <property type="match status" value="1"/>
</dbReference>
<dbReference type="PIRSF" id="PIRSF002741">
    <property type="entry name" value="MppA"/>
    <property type="match status" value="1"/>
</dbReference>
<dbReference type="EMBL" id="BMXI01000011">
    <property type="protein sequence ID" value="GHC58560.1"/>
    <property type="molecule type" value="Genomic_DNA"/>
</dbReference>
<dbReference type="InterPro" id="IPR030678">
    <property type="entry name" value="Peptide/Ni-bd"/>
</dbReference>
<dbReference type="Pfam" id="PF00496">
    <property type="entry name" value="SBP_bac_5"/>
    <property type="match status" value="1"/>
</dbReference>
<dbReference type="InterPro" id="IPR000914">
    <property type="entry name" value="SBP_5_dom"/>
</dbReference>
<keyword evidence="4" id="KW-0732">Signal</keyword>
<reference evidence="6" key="1">
    <citation type="journal article" date="2014" name="Int. J. Syst. Evol. Microbiol.">
        <title>Complete genome sequence of Corynebacterium casei LMG S-19264T (=DSM 44701T), isolated from a smear-ripened cheese.</title>
        <authorList>
            <consortium name="US DOE Joint Genome Institute (JGI-PGF)"/>
            <person name="Walter F."/>
            <person name="Albersmeier A."/>
            <person name="Kalinowski J."/>
            <person name="Ruckert C."/>
        </authorList>
    </citation>
    <scope>NUCLEOTIDE SEQUENCE</scope>
    <source>
        <strain evidence="6">KCTC 12988</strain>
    </source>
</reference>
<keyword evidence="3" id="KW-0813">Transport</keyword>
<evidence type="ECO:0000256" key="2">
    <source>
        <dbReference type="ARBA" id="ARBA00005695"/>
    </source>
</evidence>
<dbReference type="CDD" id="cd08504">
    <property type="entry name" value="PBP2_OppA"/>
    <property type="match status" value="1"/>
</dbReference>
<dbReference type="InterPro" id="IPR039424">
    <property type="entry name" value="SBP_5"/>
</dbReference>
<comment type="subcellular location">
    <subcellularLocation>
        <location evidence="1">Cell envelope</location>
    </subcellularLocation>
</comment>
<evidence type="ECO:0000256" key="3">
    <source>
        <dbReference type="ARBA" id="ARBA00022448"/>
    </source>
</evidence>
<dbReference type="GO" id="GO:0030288">
    <property type="term" value="C:outer membrane-bounded periplasmic space"/>
    <property type="evidence" value="ECO:0007669"/>
    <property type="project" value="UniProtKB-ARBA"/>
</dbReference>
<dbReference type="Gene3D" id="3.90.76.10">
    <property type="entry name" value="Dipeptide-binding Protein, Domain 1"/>
    <property type="match status" value="2"/>
</dbReference>
<dbReference type="RefSeq" id="WP_189570769.1">
    <property type="nucleotide sequence ID" value="NZ_BMXI01000011.1"/>
</dbReference>
<evidence type="ECO:0000259" key="5">
    <source>
        <dbReference type="Pfam" id="PF00496"/>
    </source>
</evidence>
<comment type="similarity">
    <text evidence="2">Belongs to the bacterial solute-binding protein 5 family.</text>
</comment>
<dbReference type="GO" id="GO:1904680">
    <property type="term" value="F:peptide transmembrane transporter activity"/>
    <property type="evidence" value="ECO:0007669"/>
    <property type="project" value="TreeGrafter"/>
</dbReference>
<organism evidence="6 7">
    <name type="scientific">Roseibacillus persicicus</name>
    <dbReference type="NCBI Taxonomy" id="454148"/>
    <lineage>
        <taxon>Bacteria</taxon>
        <taxon>Pseudomonadati</taxon>
        <taxon>Verrucomicrobiota</taxon>
        <taxon>Verrucomicrobiia</taxon>
        <taxon>Verrucomicrobiales</taxon>
        <taxon>Verrucomicrobiaceae</taxon>
        <taxon>Roseibacillus</taxon>
    </lineage>
</organism>
<dbReference type="Gene3D" id="3.40.190.10">
    <property type="entry name" value="Periplasmic binding protein-like II"/>
    <property type="match status" value="2"/>
</dbReference>
<comment type="caution">
    <text evidence="6">The sequence shown here is derived from an EMBL/GenBank/DDBJ whole genome shotgun (WGS) entry which is preliminary data.</text>
</comment>
<evidence type="ECO:0000256" key="1">
    <source>
        <dbReference type="ARBA" id="ARBA00004196"/>
    </source>
</evidence>
<protein>
    <recommendedName>
        <fullName evidence="5">Solute-binding protein family 5 domain-containing protein</fullName>
    </recommendedName>
</protein>
<dbReference type="AlphaFoldDB" id="A0A918TSV7"/>
<dbReference type="PROSITE" id="PS51257">
    <property type="entry name" value="PROKAR_LIPOPROTEIN"/>
    <property type="match status" value="1"/>
</dbReference>
<accession>A0A918TSV7</accession>
<dbReference type="GO" id="GO:0043190">
    <property type="term" value="C:ATP-binding cassette (ABC) transporter complex"/>
    <property type="evidence" value="ECO:0007669"/>
    <property type="project" value="InterPro"/>
</dbReference>
<name>A0A918TSV7_9BACT</name>
<dbReference type="PANTHER" id="PTHR30290:SF10">
    <property type="entry name" value="PERIPLASMIC OLIGOPEPTIDE-BINDING PROTEIN-RELATED"/>
    <property type="match status" value="1"/>
</dbReference>
<gene>
    <name evidence="6" type="ORF">GCM10007100_26970</name>
</gene>
<dbReference type="GO" id="GO:0015833">
    <property type="term" value="P:peptide transport"/>
    <property type="evidence" value="ECO:0007669"/>
    <property type="project" value="TreeGrafter"/>
</dbReference>
<evidence type="ECO:0000256" key="4">
    <source>
        <dbReference type="ARBA" id="ARBA00022729"/>
    </source>
</evidence>
<feature type="domain" description="Solute-binding protein family 5" evidence="5">
    <location>
        <begin position="77"/>
        <end position="558"/>
    </location>
</feature>
<keyword evidence="7" id="KW-1185">Reference proteome</keyword>
<evidence type="ECO:0000313" key="6">
    <source>
        <dbReference type="EMBL" id="GHC58560.1"/>
    </source>
</evidence>
<evidence type="ECO:0000313" key="7">
    <source>
        <dbReference type="Proteomes" id="UP000644507"/>
    </source>
</evidence>
<sequence>MVRFIALLPFLLFLAACDSRSDVERANEEKILIIGNSNEPKGLDPHLVSGVLESNIIRALFEGLCVEDHQNDGIPLPGAAASWEASEDFTAWTFHLQPEGKWSDGIPVTAHDFAFSYRRLLSPDPNWPAKYAEMLYFIENAENYSKNRRGEILMARDSSFPTSWETLSQANFRGNEKVDVSAFANKTFDELTPDQRKKRLASKGLDKLNEKELTYLRDNLSVFDWPDSISEEVQLATVTRLLENVGIDLWNKARVGVNAIDDFTLEIQLRGPVPFLPEITKHYTWYPVPRHIILKHGKINTAFASKWTKPGNIVSNGPFKLKTWRTNHVLEVERNPEYWDIEKVHLNGIRYLPISNYYTESRMFGDDQLHVTYTLPSELIPYAKKNFKKELRQEPYVGTRFLRSNIRRPPFDNPKVRRAFALSIDQRAICEDILGGGQQPASGIVPPFEGYEGPEVIKFDPEEAKRLLAESGYASTTGFPTITLLTTSSDSAIVEAVALQGMWEKHLGIKVRIVQREWTTYLQKQYDADFDLCVAGWIGDYLYPSTFLDMWIKGGGNNNTGWSSEEFEKLLYDAEQAVEQEKKLAILAEADRLISTEAPAFPIYWYATNYLIRPEVENWNPLLLNNHPYKFVRLATD</sequence>
<dbReference type="Proteomes" id="UP000644507">
    <property type="component" value="Unassembled WGS sequence"/>
</dbReference>
<proteinExistence type="inferred from homology"/>